<keyword evidence="3" id="KW-1185">Reference proteome</keyword>
<dbReference type="InterPro" id="IPR055343">
    <property type="entry name" value="CREG_beta-barrel"/>
</dbReference>
<dbReference type="PIRSF" id="PIRSF004633">
    <property type="entry name" value="UCP_PLP_oxd"/>
    <property type="match status" value="1"/>
</dbReference>
<dbReference type="AlphaFoldDB" id="A0A934TMH2"/>
<dbReference type="Gene3D" id="2.30.110.10">
    <property type="entry name" value="Electron Transport, Fmn-binding Protein, Chain A"/>
    <property type="match status" value="1"/>
</dbReference>
<feature type="domain" description="CREG-like beta-barrel" evidence="1">
    <location>
        <begin position="10"/>
        <end position="155"/>
    </location>
</feature>
<dbReference type="Pfam" id="PF13883">
    <property type="entry name" value="CREG_beta-barrel"/>
    <property type="match status" value="1"/>
</dbReference>
<protein>
    <submittedName>
        <fullName evidence="2">Pyridoxamine 5-phosphate oxidase</fullName>
    </submittedName>
</protein>
<dbReference type="GO" id="GO:0005737">
    <property type="term" value="C:cytoplasm"/>
    <property type="evidence" value="ECO:0007669"/>
    <property type="project" value="UniProtKB-ARBA"/>
</dbReference>
<evidence type="ECO:0000259" key="1">
    <source>
        <dbReference type="Pfam" id="PF13883"/>
    </source>
</evidence>
<dbReference type="Proteomes" id="UP000706333">
    <property type="component" value="Unassembled WGS sequence"/>
</dbReference>
<dbReference type="InterPro" id="IPR014419">
    <property type="entry name" value="HutZ"/>
</dbReference>
<sequence>MADAPSPLRPTDDDARALARALIAGADFGALAVVHPDTGLPHVSRVGIATSADGTPVTLVSDLSLHTRALRAAPRACVLLGEPGPRGDPLTHPRLSLDVTAGIVARGAEHDTLRARWLARHPKATLYVDFGDFHFVRLVPTGAALNGGFGRAYALTAADLTG</sequence>
<dbReference type="PANTHER" id="PTHR13343">
    <property type="entry name" value="CREG1 PROTEIN"/>
    <property type="match status" value="1"/>
</dbReference>
<reference evidence="2" key="1">
    <citation type="submission" date="2017-05" db="EMBL/GenBank/DDBJ databases">
        <authorList>
            <person name="Imhoff J.F."/>
            <person name="Rahn T."/>
            <person name="Kuenzel S."/>
            <person name="Neulinger S.C."/>
        </authorList>
    </citation>
    <scope>NUCLEOTIDE SEQUENCE</scope>
    <source>
        <strain evidence="2">LMG 28126</strain>
    </source>
</reference>
<gene>
    <name evidence="2" type="ORF">CCR87_13075</name>
</gene>
<reference evidence="2" key="2">
    <citation type="journal article" date="2020" name="Microorganisms">
        <title>Osmotic Adaptation and Compatible Solute Biosynthesis of Phototrophic Bacteria as Revealed from Genome Analyses.</title>
        <authorList>
            <person name="Imhoff J.F."/>
            <person name="Rahn T."/>
            <person name="Kunzel S."/>
            <person name="Keller A."/>
            <person name="Neulinger S.C."/>
        </authorList>
    </citation>
    <scope>NUCLEOTIDE SEQUENCE</scope>
    <source>
        <strain evidence="2">LMG 28126</strain>
    </source>
</reference>
<comment type="caution">
    <text evidence="2">The sequence shown here is derived from an EMBL/GenBank/DDBJ whole genome shotgun (WGS) entry which is preliminary data.</text>
</comment>
<evidence type="ECO:0000313" key="3">
    <source>
        <dbReference type="Proteomes" id="UP000706333"/>
    </source>
</evidence>
<proteinExistence type="predicted"/>
<dbReference type="InterPro" id="IPR012349">
    <property type="entry name" value="Split_barrel_FMN-bd"/>
</dbReference>
<dbReference type="EMBL" id="NHSD01000296">
    <property type="protein sequence ID" value="MBK5928254.1"/>
    <property type="molecule type" value="Genomic_DNA"/>
</dbReference>
<evidence type="ECO:0000313" key="2">
    <source>
        <dbReference type="EMBL" id="MBK5928254.1"/>
    </source>
</evidence>
<accession>A0A934TMH2</accession>
<organism evidence="2 3">
    <name type="scientific">Rhodobaculum claviforme</name>
    <dbReference type="NCBI Taxonomy" id="1549854"/>
    <lineage>
        <taxon>Bacteria</taxon>
        <taxon>Pseudomonadati</taxon>
        <taxon>Pseudomonadota</taxon>
        <taxon>Alphaproteobacteria</taxon>
        <taxon>Rhodobacterales</taxon>
        <taxon>Paracoccaceae</taxon>
        <taxon>Rhodobaculum</taxon>
    </lineage>
</organism>
<dbReference type="RefSeq" id="WP_201158004.1">
    <property type="nucleotide sequence ID" value="NZ_NHSD01000296.1"/>
</dbReference>
<dbReference type="SUPFAM" id="SSF50475">
    <property type="entry name" value="FMN-binding split barrel"/>
    <property type="match status" value="1"/>
</dbReference>
<name>A0A934TMH2_9RHOB</name>
<dbReference type="PANTHER" id="PTHR13343:SF17">
    <property type="entry name" value="CELLULAR REPRESSOR OF E1A-STIMULATED GENES, ISOFORM A"/>
    <property type="match status" value="1"/>
</dbReference>